<keyword evidence="2" id="KW-0812">Transmembrane</keyword>
<evidence type="ECO:0000313" key="3">
    <source>
        <dbReference type="EMBL" id="SPO05237.1"/>
    </source>
</evidence>
<accession>A0AAE8SYP7</accession>
<comment type="caution">
    <text evidence="3">The sequence shown here is derived from an EMBL/GenBank/DDBJ whole genome shotgun (WGS) entry which is preliminary data.</text>
</comment>
<keyword evidence="4" id="KW-1185">Reference proteome</keyword>
<dbReference type="Proteomes" id="UP001187682">
    <property type="component" value="Unassembled WGS sequence"/>
</dbReference>
<evidence type="ECO:0000256" key="1">
    <source>
        <dbReference type="SAM" id="MobiDB-lite"/>
    </source>
</evidence>
<keyword evidence="2" id="KW-1133">Transmembrane helix</keyword>
<feature type="region of interest" description="Disordered" evidence="1">
    <location>
        <begin position="108"/>
        <end position="201"/>
    </location>
</feature>
<gene>
    <name evidence="3" type="ORF">DNG_07924</name>
</gene>
<dbReference type="EMBL" id="ONZQ02000012">
    <property type="protein sequence ID" value="SPO05237.1"/>
    <property type="molecule type" value="Genomic_DNA"/>
</dbReference>
<organism evidence="3 4">
    <name type="scientific">Cephalotrichum gorgonifer</name>
    <dbReference type="NCBI Taxonomy" id="2041049"/>
    <lineage>
        <taxon>Eukaryota</taxon>
        <taxon>Fungi</taxon>
        <taxon>Dikarya</taxon>
        <taxon>Ascomycota</taxon>
        <taxon>Pezizomycotina</taxon>
        <taxon>Sordariomycetes</taxon>
        <taxon>Hypocreomycetidae</taxon>
        <taxon>Microascales</taxon>
        <taxon>Microascaceae</taxon>
        <taxon>Cephalotrichum</taxon>
    </lineage>
</organism>
<proteinExistence type="predicted"/>
<name>A0AAE8SYP7_9PEZI</name>
<reference evidence="3" key="1">
    <citation type="submission" date="2018-03" db="EMBL/GenBank/DDBJ databases">
        <authorList>
            <person name="Guldener U."/>
        </authorList>
    </citation>
    <scope>NUCLEOTIDE SEQUENCE</scope>
</reference>
<dbReference type="AlphaFoldDB" id="A0AAE8SYP7"/>
<evidence type="ECO:0000313" key="4">
    <source>
        <dbReference type="Proteomes" id="UP001187682"/>
    </source>
</evidence>
<keyword evidence="2" id="KW-0472">Membrane</keyword>
<evidence type="ECO:0000256" key="2">
    <source>
        <dbReference type="SAM" id="Phobius"/>
    </source>
</evidence>
<sequence length="201" mass="22245">MTPTLPTKPHPPRYDFTILPIRPIAARAQHGSDGYAELITVASLLGFIIVVLLIFLCVNFQRLKETERALAEYEGIKRATRYLPTIAEDGGPGASSSRQAPSIEDLRSAKPLRSPADPSQQYNPFTKDGNWRHSDQLKSPSWARKLVPESNKNLKDEMQAAEDDLGSLASDSDDGRSGIRLVPLSRTRGRSLTKREVGPIR</sequence>
<protein>
    <submittedName>
        <fullName evidence="3">Uncharacterized protein</fullName>
    </submittedName>
</protein>
<feature type="transmembrane region" description="Helical" evidence="2">
    <location>
        <begin position="38"/>
        <end position="58"/>
    </location>
</feature>